<keyword evidence="8" id="KW-1185">Reference proteome</keyword>
<feature type="transmembrane region" description="Helical" evidence="5">
    <location>
        <begin position="172"/>
        <end position="194"/>
    </location>
</feature>
<evidence type="ECO:0000259" key="6">
    <source>
        <dbReference type="PROSITE" id="PS50835"/>
    </source>
</evidence>
<gene>
    <name evidence="7" type="ORF">GDO81_014952</name>
</gene>
<evidence type="ECO:0000256" key="5">
    <source>
        <dbReference type="SAM" id="Phobius"/>
    </source>
</evidence>
<sequence length="224" mass="25193">MWYHKTTDGNEVLLAKFQDGRVIDRLSSRYMVEDGGRVLKIQNGSKNDNGVYKDEATLQGGGLVDDVLYLTVYDPVPIPDVIPQVKRIGDKCHVAVQCSVPSNRSDIYYTWKYRHADKEYQKLNDTGGTIRMTVPIDHLDMKFMCTAHNPADQKNATTHIKDCEDEVPNQSIIIKAVVPVVVVVILTVAIWKVFPSIYNKCRQDMPGNAAENVSLRSLEGINQL</sequence>
<comment type="subcellular location">
    <subcellularLocation>
        <location evidence="1">Membrane</location>
    </subcellularLocation>
</comment>
<dbReference type="InterPro" id="IPR015631">
    <property type="entry name" value="CD2/SLAM_rcpt"/>
</dbReference>
<evidence type="ECO:0000313" key="8">
    <source>
        <dbReference type="Proteomes" id="UP000824782"/>
    </source>
</evidence>
<keyword evidence="5" id="KW-0812">Transmembrane</keyword>
<dbReference type="PANTHER" id="PTHR12080">
    <property type="entry name" value="SIGNALING LYMPHOCYTIC ACTIVATION MOLECULE"/>
    <property type="match status" value="1"/>
</dbReference>
<evidence type="ECO:0000256" key="1">
    <source>
        <dbReference type="ARBA" id="ARBA00004370"/>
    </source>
</evidence>
<name>A0AAV7ANR6_ENGPU</name>
<dbReference type="EMBL" id="WNYA01000007">
    <property type="protein sequence ID" value="KAG8560393.1"/>
    <property type="molecule type" value="Genomic_DNA"/>
</dbReference>
<evidence type="ECO:0000256" key="3">
    <source>
        <dbReference type="ARBA" id="ARBA00023136"/>
    </source>
</evidence>
<keyword evidence="4" id="KW-0325">Glycoprotein</keyword>
<evidence type="ECO:0000256" key="2">
    <source>
        <dbReference type="ARBA" id="ARBA00022729"/>
    </source>
</evidence>
<comment type="caution">
    <text evidence="7">The sequence shown here is derived from an EMBL/GenBank/DDBJ whole genome shotgun (WGS) entry which is preliminary data.</text>
</comment>
<evidence type="ECO:0000313" key="7">
    <source>
        <dbReference type="EMBL" id="KAG8560393.1"/>
    </source>
</evidence>
<dbReference type="GO" id="GO:0016020">
    <property type="term" value="C:membrane"/>
    <property type="evidence" value="ECO:0007669"/>
    <property type="project" value="UniProtKB-SubCell"/>
</dbReference>
<protein>
    <recommendedName>
        <fullName evidence="6">Ig-like domain-containing protein</fullName>
    </recommendedName>
</protein>
<dbReference type="Proteomes" id="UP000824782">
    <property type="component" value="Unassembled WGS sequence"/>
</dbReference>
<dbReference type="Gene3D" id="2.60.40.10">
    <property type="entry name" value="Immunoglobulins"/>
    <property type="match status" value="1"/>
</dbReference>
<dbReference type="InterPro" id="IPR007110">
    <property type="entry name" value="Ig-like_dom"/>
</dbReference>
<keyword evidence="2" id="KW-0732">Signal</keyword>
<dbReference type="InterPro" id="IPR013783">
    <property type="entry name" value="Ig-like_fold"/>
</dbReference>
<accession>A0AAV7ANR6</accession>
<organism evidence="7 8">
    <name type="scientific">Engystomops pustulosus</name>
    <name type="common">Tungara frog</name>
    <name type="synonym">Physalaemus pustulosus</name>
    <dbReference type="NCBI Taxonomy" id="76066"/>
    <lineage>
        <taxon>Eukaryota</taxon>
        <taxon>Metazoa</taxon>
        <taxon>Chordata</taxon>
        <taxon>Craniata</taxon>
        <taxon>Vertebrata</taxon>
        <taxon>Euteleostomi</taxon>
        <taxon>Amphibia</taxon>
        <taxon>Batrachia</taxon>
        <taxon>Anura</taxon>
        <taxon>Neobatrachia</taxon>
        <taxon>Hyloidea</taxon>
        <taxon>Leptodactylidae</taxon>
        <taxon>Leiuperinae</taxon>
        <taxon>Engystomops</taxon>
    </lineage>
</organism>
<dbReference type="PANTHER" id="PTHR12080:SF121">
    <property type="entry name" value="IG-LIKE DOMAIN-CONTAINING PROTEIN-RELATED"/>
    <property type="match status" value="1"/>
</dbReference>
<proteinExistence type="predicted"/>
<reference evidence="7" key="1">
    <citation type="thesis" date="2020" institute="ProQuest LLC" country="789 East Eisenhower Parkway, Ann Arbor, MI, USA">
        <title>Comparative Genomics and Chromosome Evolution.</title>
        <authorList>
            <person name="Mudd A.B."/>
        </authorList>
    </citation>
    <scope>NUCLEOTIDE SEQUENCE</scope>
    <source>
        <strain evidence="7">237g6f4</strain>
        <tissue evidence="7">Blood</tissue>
    </source>
</reference>
<dbReference type="InterPro" id="IPR036179">
    <property type="entry name" value="Ig-like_dom_sf"/>
</dbReference>
<keyword evidence="5" id="KW-1133">Transmembrane helix</keyword>
<feature type="domain" description="Ig-like" evidence="6">
    <location>
        <begin position="79"/>
        <end position="157"/>
    </location>
</feature>
<dbReference type="PROSITE" id="PS50835">
    <property type="entry name" value="IG_LIKE"/>
    <property type="match status" value="1"/>
</dbReference>
<dbReference type="SUPFAM" id="SSF48726">
    <property type="entry name" value="Immunoglobulin"/>
    <property type="match status" value="1"/>
</dbReference>
<keyword evidence="3 5" id="KW-0472">Membrane</keyword>
<dbReference type="AlphaFoldDB" id="A0AAV7ANR6"/>
<evidence type="ECO:0000256" key="4">
    <source>
        <dbReference type="ARBA" id="ARBA00023180"/>
    </source>
</evidence>